<dbReference type="InterPro" id="IPR024479">
    <property type="entry name" value="DUF3866"/>
</dbReference>
<comment type="caution">
    <text evidence="1">The sequence shown here is derived from an EMBL/GenBank/DDBJ whole genome shotgun (WGS) entry which is preliminary data.</text>
</comment>
<reference evidence="1 2" key="1">
    <citation type="submission" date="2023-08" db="EMBL/GenBank/DDBJ databases">
        <authorList>
            <person name="Park J.-S."/>
        </authorList>
    </citation>
    <scope>NUCLEOTIDE SEQUENCE [LARGE SCALE GENOMIC DNA]</scope>
    <source>
        <strain evidence="1 2">2205SS18-9</strain>
    </source>
</reference>
<dbReference type="Pfam" id="PF12982">
    <property type="entry name" value="DUF3866"/>
    <property type="match status" value="1"/>
</dbReference>
<protein>
    <submittedName>
        <fullName evidence="1">DUF3866 family protein</fullName>
    </submittedName>
</protein>
<gene>
    <name evidence="1" type="ORF">Q5Y73_05955</name>
</gene>
<sequence>MIHWRIGTVAKIDKEREQVQFIQVQDEDGATMKAVHYTDVQPLVRVGSKVLINTTAVDLQLGSGGYHFVYMIIDDTLNEKKDGGSKPNHIGHIMKLRYTPQQRSVLTCEEPNSPTHTLFLEDKSLEETPVLIGELHSMLPILCSWLHYKQNQGKTTKHVKICYVMSEGGALPISFSEHVACLKDTGWIDGTVTYGHTYGGDIEAVNKFTALIAAKHILKADIIIVLMGPGIVGTGTKLGHTGIEIGEIANAVSILQGIPIIVPRISFMDHRERHRGISHHLLTTLSTIALKQSQLYLPYNLPQEYTNHIEKQITEFGVQKLHVITWYNHLKFDDIEKSLNLYPFPIKTMGRGLYDDPAFFLAVCCAAQAALEVLMQD</sequence>
<name>A0ABT9IW97_9BACL</name>
<organism evidence="1 2">
    <name type="scientific">Chengkuizengella axinellae</name>
    <dbReference type="NCBI Taxonomy" id="3064388"/>
    <lineage>
        <taxon>Bacteria</taxon>
        <taxon>Bacillati</taxon>
        <taxon>Bacillota</taxon>
        <taxon>Bacilli</taxon>
        <taxon>Bacillales</taxon>
        <taxon>Paenibacillaceae</taxon>
        <taxon>Chengkuizengella</taxon>
    </lineage>
</organism>
<proteinExistence type="predicted"/>
<dbReference type="Proteomes" id="UP001231941">
    <property type="component" value="Unassembled WGS sequence"/>
</dbReference>
<evidence type="ECO:0000313" key="2">
    <source>
        <dbReference type="Proteomes" id="UP001231941"/>
    </source>
</evidence>
<accession>A0ABT9IW97</accession>
<dbReference type="RefSeq" id="WP_305990947.1">
    <property type="nucleotide sequence ID" value="NZ_JAVAMP010000002.1"/>
</dbReference>
<dbReference type="EMBL" id="JAVAMP010000002">
    <property type="protein sequence ID" value="MDP5273638.1"/>
    <property type="molecule type" value="Genomic_DNA"/>
</dbReference>
<keyword evidence="2" id="KW-1185">Reference proteome</keyword>
<evidence type="ECO:0000313" key="1">
    <source>
        <dbReference type="EMBL" id="MDP5273638.1"/>
    </source>
</evidence>